<name>A0A2Y9TU90_9GAMM</name>
<dbReference type="SUPFAM" id="SSF160472">
    <property type="entry name" value="NMB0513-like"/>
    <property type="match status" value="1"/>
</dbReference>
<accession>A0A2Y9TU90</accession>
<dbReference type="AlphaFoldDB" id="A0A2Y9TU90"/>
<dbReference type="InterPro" id="IPR007670">
    <property type="entry name" value="DUF596"/>
</dbReference>
<dbReference type="InterPro" id="IPR023138">
    <property type="entry name" value="NMB0513-like_sf"/>
</dbReference>
<dbReference type="EMBL" id="CP029185">
    <property type="protein sequence ID" value="AWH87075.1"/>
    <property type="molecule type" value="Genomic_DNA"/>
</dbReference>
<keyword evidence="2" id="KW-1185">Reference proteome</keyword>
<evidence type="ECO:0000313" key="1">
    <source>
        <dbReference type="EMBL" id="AWH87075.1"/>
    </source>
</evidence>
<reference evidence="1 2" key="1">
    <citation type="journal article" date="2019" name="Int. J. Syst. Evol. Microbiol.">
        <title>Limnobaculum parvum gen. nov., sp. nov., isolated from a freshwater lake.</title>
        <authorList>
            <person name="Baek C."/>
            <person name="Shin S.K."/>
            <person name="Yi H."/>
        </authorList>
    </citation>
    <scope>NUCLEOTIDE SEQUENCE [LARGE SCALE GENOMIC DNA]</scope>
    <source>
        <strain evidence="1 2">HYN0051</strain>
    </source>
</reference>
<sequence>MVTDDESRILIEYAETQALNGLWAYIAPIILPSIHADSDEYPFLERKEIFFWFLEKLLQEGRVKLAKKGVFLKGTVAEQIERFRQAFPKTEAEMDDGLWFFDETCPGGAVWVLEDGSLEWT</sequence>
<protein>
    <submittedName>
        <fullName evidence="1">DUF596 domain-containing protein</fullName>
    </submittedName>
</protein>
<dbReference type="Gene3D" id="1.10.3510.10">
    <property type="entry name" value="NMB0513-like"/>
    <property type="match status" value="1"/>
</dbReference>
<proteinExistence type="predicted"/>
<dbReference type="KEGG" id="lpv:HYN51_00020"/>
<evidence type="ECO:0000313" key="2">
    <source>
        <dbReference type="Proteomes" id="UP000244908"/>
    </source>
</evidence>
<dbReference type="RefSeq" id="WP_108899169.1">
    <property type="nucleotide sequence ID" value="NZ_CP029185.2"/>
</dbReference>
<gene>
    <name evidence="1" type="ORF">HYN51_00020</name>
</gene>
<organism evidence="1 2">
    <name type="scientific">Limnobaculum parvum</name>
    <dbReference type="NCBI Taxonomy" id="2172103"/>
    <lineage>
        <taxon>Bacteria</taxon>
        <taxon>Pseudomonadati</taxon>
        <taxon>Pseudomonadota</taxon>
        <taxon>Gammaproteobacteria</taxon>
        <taxon>Enterobacterales</taxon>
        <taxon>Budviciaceae</taxon>
        <taxon>Limnobaculum</taxon>
    </lineage>
</organism>
<dbReference type="Proteomes" id="UP000244908">
    <property type="component" value="Chromosome"/>
</dbReference>
<dbReference type="Pfam" id="PF04591">
    <property type="entry name" value="DUF596"/>
    <property type="match status" value="1"/>
</dbReference>
<dbReference type="OrthoDB" id="5678714at2"/>